<dbReference type="STRING" id="1423740.FC36_GL001802"/>
<dbReference type="SUPFAM" id="SSF53448">
    <property type="entry name" value="Nucleotide-diphospho-sugar transferases"/>
    <property type="match status" value="1"/>
</dbReference>
<proteinExistence type="predicted"/>
<organism evidence="1 2">
    <name type="scientific">Ligilactobacillus equi DSM 15833 = JCM 10991</name>
    <dbReference type="NCBI Taxonomy" id="1423740"/>
    <lineage>
        <taxon>Bacteria</taxon>
        <taxon>Bacillati</taxon>
        <taxon>Bacillota</taxon>
        <taxon>Bacilli</taxon>
        <taxon>Lactobacillales</taxon>
        <taxon>Lactobacillaceae</taxon>
        <taxon>Ligilactobacillus</taxon>
    </lineage>
</organism>
<dbReference type="OrthoDB" id="9815829at2"/>
<comment type="caution">
    <text evidence="1">The sequence shown here is derived from an EMBL/GenBank/DDBJ whole genome shotgun (WGS) entry which is preliminary data.</text>
</comment>
<dbReference type="EMBL" id="AZFH01000192">
    <property type="protein sequence ID" value="KRL76810.1"/>
    <property type="molecule type" value="Genomic_DNA"/>
</dbReference>
<evidence type="ECO:0000313" key="1">
    <source>
        <dbReference type="EMBL" id="KRL76810.1"/>
    </source>
</evidence>
<reference evidence="1 2" key="1">
    <citation type="journal article" date="2015" name="Genome Announc.">
        <title>Expanding the biotechnology potential of lactobacilli through comparative genomics of 213 strains and associated genera.</title>
        <authorList>
            <person name="Sun Z."/>
            <person name="Harris H.M."/>
            <person name="McCann A."/>
            <person name="Guo C."/>
            <person name="Argimon S."/>
            <person name="Zhang W."/>
            <person name="Yang X."/>
            <person name="Jeffery I.B."/>
            <person name="Cooney J.C."/>
            <person name="Kagawa T.F."/>
            <person name="Liu W."/>
            <person name="Song Y."/>
            <person name="Salvetti E."/>
            <person name="Wrobel A."/>
            <person name="Rasinkangas P."/>
            <person name="Parkhill J."/>
            <person name="Rea M.C."/>
            <person name="O'Sullivan O."/>
            <person name="Ritari J."/>
            <person name="Douillard F.P."/>
            <person name="Paul Ross R."/>
            <person name="Yang R."/>
            <person name="Briner A.E."/>
            <person name="Felis G.E."/>
            <person name="de Vos W.M."/>
            <person name="Barrangou R."/>
            <person name="Klaenhammer T.R."/>
            <person name="Caufield P.W."/>
            <person name="Cui Y."/>
            <person name="Zhang H."/>
            <person name="O'Toole P.W."/>
        </authorList>
    </citation>
    <scope>NUCLEOTIDE SEQUENCE [LARGE SCALE GENOMIC DNA]</scope>
    <source>
        <strain evidence="1 2">DSM 15833</strain>
    </source>
</reference>
<gene>
    <name evidence="1" type="ORF">FC36_GL001802</name>
</gene>
<dbReference type="AlphaFoldDB" id="A0A0R1TCP1"/>
<dbReference type="Gene3D" id="3.90.550.10">
    <property type="entry name" value="Spore Coat Polysaccharide Biosynthesis Protein SpsA, Chain A"/>
    <property type="match status" value="1"/>
</dbReference>
<evidence type="ECO:0000313" key="2">
    <source>
        <dbReference type="Proteomes" id="UP000051048"/>
    </source>
</evidence>
<protein>
    <recommendedName>
        <fullName evidence="3">Glycosyltransferase</fullName>
    </recommendedName>
</protein>
<accession>A0A0R1TCP1</accession>
<sequence>MKQPRISLVMVINNHAEAEQFSRSLVALRQQDYQNWELLVCVRQTGLLASLKEKQVRVFDVSGYKKLGQIMNYALAQSQGLYWAQINVYERLCSYWLLEQVTFLEENPRYGFVSGRGQASVRQGQPGRYHFLRGNPFVSRTLLFRKSLLEVIKGYDESYDHPYLVDYDLCMRLYAYGSRGYILPTQMLQKESPIKAVCPREEAGLRLRGYSKLGMSVLGFPFALTTLIKK</sequence>
<name>A0A0R1TCP1_9LACO</name>
<dbReference type="RefSeq" id="WP_025020842.1">
    <property type="nucleotide sequence ID" value="NZ_AZFH01000192.1"/>
</dbReference>
<evidence type="ECO:0008006" key="3">
    <source>
        <dbReference type="Google" id="ProtNLM"/>
    </source>
</evidence>
<dbReference type="InterPro" id="IPR029044">
    <property type="entry name" value="Nucleotide-diphossugar_trans"/>
</dbReference>
<dbReference type="Proteomes" id="UP000051048">
    <property type="component" value="Unassembled WGS sequence"/>
</dbReference>
<dbReference type="PATRIC" id="fig|1423740.3.peg.1945"/>